<dbReference type="PANTHER" id="PTHR30595">
    <property type="entry name" value="GLPR-RELATED TRANSCRIPTIONAL REPRESSOR"/>
    <property type="match status" value="1"/>
</dbReference>
<comment type="caution">
    <text evidence="2">The sequence shown here is derived from an EMBL/GenBank/DDBJ whole genome shotgun (WGS) entry which is preliminary data.</text>
</comment>
<reference evidence="2 3" key="1">
    <citation type="journal article" date="2018" name="Sci. Rep.">
        <title>A novel species of the marine cyanobacterium Acaryochloris with a unique pigment content and lifestyle.</title>
        <authorList>
            <person name="Partensky F."/>
            <person name="Six C."/>
            <person name="Ratin M."/>
            <person name="Garczarek L."/>
            <person name="Vaulot D."/>
            <person name="Probert I."/>
            <person name="Calteau A."/>
            <person name="Gourvil P."/>
            <person name="Marie D."/>
            <person name="Grebert T."/>
            <person name="Bouchier C."/>
            <person name="Le Panse S."/>
            <person name="Gachenot M."/>
            <person name="Rodriguez F."/>
            <person name="Garrido J.L."/>
        </authorList>
    </citation>
    <scope>NUCLEOTIDE SEQUENCE [LARGE SCALE GENOMIC DNA]</scope>
    <source>
        <strain evidence="2 3">RCC1774</strain>
    </source>
</reference>
<dbReference type="RefSeq" id="WP_110984485.1">
    <property type="nucleotide sequence ID" value="NZ_CAWNWM010000001.1"/>
</dbReference>
<evidence type="ECO:0000259" key="1">
    <source>
        <dbReference type="Pfam" id="PF04326"/>
    </source>
</evidence>
<dbReference type="AlphaFoldDB" id="A0A2W1JXP0"/>
<dbReference type="PANTHER" id="PTHR30595:SF6">
    <property type="entry name" value="SCHLAFEN ALBA-2 DOMAIN-CONTAINING PROTEIN"/>
    <property type="match status" value="1"/>
</dbReference>
<dbReference type="OrthoDB" id="9807907at2"/>
<dbReference type="InterPro" id="IPR038461">
    <property type="entry name" value="Schlafen_AlbA_2_dom_sf"/>
</dbReference>
<evidence type="ECO:0000313" key="2">
    <source>
        <dbReference type="EMBL" id="PZD75075.1"/>
    </source>
</evidence>
<organism evidence="2 3">
    <name type="scientific">Acaryochloris thomasi RCC1774</name>
    <dbReference type="NCBI Taxonomy" id="1764569"/>
    <lineage>
        <taxon>Bacteria</taxon>
        <taxon>Bacillati</taxon>
        <taxon>Cyanobacteriota</taxon>
        <taxon>Cyanophyceae</taxon>
        <taxon>Acaryochloridales</taxon>
        <taxon>Acaryochloridaceae</taxon>
        <taxon>Acaryochloris</taxon>
        <taxon>Acaryochloris thomasi</taxon>
    </lineage>
</organism>
<dbReference type="EMBL" id="PQWO01000001">
    <property type="protein sequence ID" value="PZD75075.1"/>
    <property type="molecule type" value="Genomic_DNA"/>
</dbReference>
<dbReference type="Proteomes" id="UP000248857">
    <property type="component" value="Unassembled WGS sequence"/>
</dbReference>
<protein>
    <recommendedName>
        <fullName evidence="1">Schlafen AlbA-2 domain-containing protein</fullName>
    </recommendedName>
</protein>
<dbReference type="InterPro" id="IPR007421">
    <property type="entry name" value="Schlafen_AlbA_2_dom"/>
</dbReference>
<dbReference type="Gene3D" id="3.30.565.60">
    <property type="match status" value="1"/>
</dbReference>
<evidence type="ECO:0000313" key="3">
    <source>
        <dbReference type="Proteomes" id="UP000248857"/>
    </source>
</evidence>
<gene>
    <name evidence="2" type="ORF">C1752_00522</name>
</gene>
<dbReference type="Gene3D" id="3.30.950.30">
    <property type="entry name" value="Schlafen, AAA domain"/>
    <property type="match status" value="1"/>
</dbReference>
<dbReference type="Pfam" id="PF04326">
    <property type="entry name" value="SLFN_AlbA_2"/>
    <property type="match status" value="1"/>
</dbReference>
<dbReference type="InterPro" id="IPR038475">
    <property type="entry name" value="RecG_C_sf"/>
</dbReference>
<keyword evidence="3" id="KW-1185">Reference proteome</keyword>
<name>A0A2W1JXP0_9CYAN</name>
<accession>A0A2W1JXP0</accession>
<proteinExistence type="predicted"/>
<dbReference type="Pfam" id="PF13749">
    <property type="entry name" value="HATPase_c_4"/>
    <property type="match status" value="1"/>
</dbReference>
<sequence length="470" mass="53612">MTITPAQIDVWRQVPRETPKLEFKEAKNSFDKTKLYRYCVAIANEGGGHLLLGISDERPRPVVGTSAFPNPGVIAEKLLIVLKFRVEVEAVEHSDGRVIVFLIPSRPKGTAYNHGGAYLMRSGEQLVPMSEDQLRRIFAEGQPDWLEGSAKSNCSDEDIVRLLDTQSYYDLQERTYPSTRAEVLRKFEQEHLIESATAGWNITRMGAILFAKRIEQDFPDLQSKAPRFVVYEQNNKLNTRMDIFGSKGYAVGFSGLVSFIMAQTPQSEVLSGALRESVKMFPEEAVRELLANALIHQDFSQTGPSVRIELFSDRLEISNLGLPPIDTERFIDEDKSRNERLADLMRRLRICERKGSGFDRVVNATEVHQLPAPDIRLGTVHTSIVLFAHKDFKEMDRDDRIRATYQHCCLKYVMNEKMTNRSLRKRFQLPDKKAEPVSRAIREALDARLVQPADPSVTSTRYRSYIPFWA</sequence>
<feature type="domain" description="Schlafen AlbA-2" evidence="1">
    <location>
        <begin position="17"/>
        <end position="129"/>
    </location>
</feature>